<gene>
    <name evidence="4" type="ORF">RF11_05436</name>
</gene>
<dbReference type="Proteomes" id="UP000031668">
    <property type="component" value="Unassembled WGS sequence"/>
</dbReference>
<evidence type="ECO:0000256" key="3">
    <source>
        <dbReference type="ARBA" id="ARBA00022927"/>
    </source>
</evidence>
<dbReference type="OrthoDB" id="29145at2759"/>
<evidence type="ECO:0000256" key="1">
    <source>
        <dbReference type="ARBA" id="ARBA00010394"/>
    </source>
</evidence>
<comment type="similarity">
    <text evidence="1">Belongs to the importin alpha family.</text>
</comment>
<evidence type="ECO:0000313" key="5">
    <source>
        <dbReference type="Proteomes" id="UP000031668"/>
    </source>
</evidence>
<organism evidence="4 5">
    <name type="scientific">Thelohanellus kitauei</name>
    <name type="common">Myxosporean</name>
    <dbReference type="NCBI Taxonomy" id="669202"/>
    <lineage>
        <taxon>Eukaryota</taxon>
        <taxon>Metazoa</taxon>
        <taxon>Cnidaria</taxon>
        <taxon>Myxozoa</taxon>
        <taxon>Myxosporea</taxon>
        <taxon>Bivalvulida</taxon>
        <taxon>Platysporina</taxon>
        <taxon>Myxobolidae</taxon>
        <taxon>Thelohanellus</taxon>
    </lineage>
</organism>
<sequence length="195" mass="21670">MARRFMILNKGWMSNTMLHGHYPILQAVVLSMPHVFSKNVSFSLITALVEALSSLLFDENPCLVEKSICVLSNIIANGPVYREFVLRSNILSALNQPFNQHLNSIHVMKQLSLMLKNICQNDKIGVSIEYVPKIIPMLDVLIAHMDDSILCNALSAITHLTDSSSDHASLLISSGIINKLYKFLGASNKHTVLLI</sequence>
<dbReference type="InterPro" id="IPR016024">
    <property type="entry name" value="ARM-type_fold"/>
</dbReference>
<dbReference type="GO" id="GO:0015031">
    <property type="term" value="P:protein transport"/>
    <property type="evidence" value="ECO:0007669"/>
    <property type="project" value="UniProtKB-KW"/>
</dbReference>
<dbReference type="EMBL" id="JWZT01005178">
    <property type="protein sequence ID" value="KII61913.1"/>
    <property type="molecule type" value="Genomic_DNA"/>
</dbReference>
<dbReference type="SUPFAM" id="SSF48371">
    <property type="entry name" value="ARM repeat"/>
    <property type="match status" value="1"/>
</dbReference>
<dbReference type="Gene3D" id="1.25.10.10">
    <property type="entry name" value="Leucine-rich Repeat Variant"/>
    <property type="match status" value="1"/>
</dbReference>
<name>A0A0C2I9G9_THEKT</name>
<evidence type="ECO:0000256" key="2">
    <source>
        <dbReference type="ARBA" id="ARBA00022448"/>
    </source>
</evidence>
<keyword evidence="3" id="KW-0653">Protein transport</keyword>
<comment type="caution">
    <text evidence="4">The sequence shown here is derived from an EMBL/GenBank/DDBJ whole genome shotgun (WGS) entry which is preliminary data.</text>
</comment>
<accession>A0A0C2I9G9</accession>
<evidence type="ECO:0000313" key="4">
    <source>
        <dbReference type="EMBL" id="KII61913.1"/>
    </source>
</evidence>
<dbReference type="PANTHER" id="PTHR23316">
    <property type="entry name" value="IMPORTIN ALPHA"/>
    <property type="match status" value="1"/>
</dbReference>
<keyword evidence="5" id="KW-1185">Reference proteome</keyword>
<reference evidence="4 5" key="1">
    <citation type="journal article" date="2014" name="Genome Biol. Evol.">
        <title>The genome of the myxosporean Thelohanellus kitauei shows adaptations to nutrient acquisition within its fish host.</title>
        <authorList>
            <person name="Yang Y."/>
            <person name="Xiong J."/>
            <person name="Zhou Z."/>
            <person name="Huo F."/>
            <person name="Miao W."/>
            <person name="Ran C."/>
            <person name="Liu Y."/>
            <person name="Zhang J."/>
            <person name="Feng J."/>
            <person name="Wang M."/>
            <person name="Wang M."/>
            <person name="Wang L."/>
            <person name="Yao B."/>
        </authorList>
    </citation>
    <scope>NUCLEOTIDE SEQUENCE [LARGE SCALE GENOMIC DNA]</scope>
    <source>
        <strain evidence="4">Wuqing</strain>
    </source>
</reference>
<proteinExistence type="inferred from homology"/>
<dbReference type="InterPro" id="IPR011989">
    <property type="entry name" value="ARM-like"/>
</dbReference>
<dbReference type="AlphaFoldDB" id="A0A0C2I9G9"/>
<protein>
    <submittedName>
        <fullName evidence="4">Importin subunit alpha-1</fullName>
    </submittedName>
</protein>
<keyword evidence="2" id="KW-0813">Transport</keyword>